<accession>A0ABD1ZPX0</accession>
<evidence type="ECO:0000256" key="1">
    <source>
        <dbReference type="ARBA" id="ARBA00009374"/>
    </source>
</evidence>
<feature type="region of interest" description="Disordered" evidence="4">
    <location>
        <begin position="71"/>
        <end position="101"/>
    </location>
</feature>
<dbReference type="Proteomes" id="UP001605036">
    <property type="component" value="Unassembled WGS sequence"/>
</dbReference>
<sequence length="355" mass="37993">MPGKRPRPIMRRTSSVSLIGTGGSFMISDCSPLPEPRKEKQKGSSSPAAIPPRQVIGFHPKSFIHEEEPPSALHVLPPTSPRLPPQQQVKSPGTGSPRSVLGDLFVGSRPWDKRDEGVGLGFVATLGGVQCLPEEDLATNKIPPPPPLAAASYTRKMSPQHLPSVFAPTNNNNKSASPPIPIVSPRSVSHNCAPQFGLSTAMQESLMHQQQQDHHRAVVPTPGRAAGGISMLSTWSQQADHMEVTAAMSMALSPVGPKAPPTPPPYLPALSSGLNFLDACFYCKRRLGEGRDIYMYRGDKAFCSPECRHQQITMDERPEKCSQTAMKVRGGADAARHHHGSQRNGVVAAGTAAAA</sequence>
<dbReference type="InterPro" id="IPR044604">
    <property type="entry name" value="FLZ12/13/14"/>
</dbReference>
<evidence type="ECO:0000256" key="2">
    <source>
        <dbReference type="ARBA" id="ARBA00022723"/>
    </source>
</evidence>
<keyword evidence="7" id="KW-1185">Reference proteome</keyword>
<evidence type="ECO:0000256" key="3">
    <source>
        <dbReference type="PROSITE-ProRule" id="PRU01131"/>
    </source>
</evidence>
<feature type="region of interest" description="Disordered" evidence="4">
    <location>
        <begin position="1"/>
        <end position="55"/>
    </location>
</feature>
<keyword evidence="2" id="KW-0479">Metal-binding</keyword>
<dbReference type="AlphaFoldDB" id="A0ABD1ZPX0"/>
<dbReference type="Pfam" id="PF04570">
    <property type="entry name" value="zf-FLZ"/>
    <property type="match status" value="1"/>
</dbReference>
<reference evidence="6 7" key="1">
    <citation type="submission" date="2024-09" db="EMBL/GenBank/DDBJ databases">
        <title>Chromosome-scale assembly of Riccia fluitans.</title>
        <authorList>
            <person name="Paukszto L."/>
            <person name="Sawicki J."/>
            <person name="Karawczyk K."/>
            <person name="Piernik-Szablinska J."/>
            <person name="Szczecinska M."/>
            <person name="Mazdziarz M."/>
        </authorList>
    </citation>
    <scope>NUCLEOTIDE SEQUENCE [LARGE SCALE GENOMIC DNA]</scope>
    <source>
        <strain evidence="6">Rf_01</strain>
        <tissue evidence="6">Aerial parts of the thallus</tissue>
    </source>
</reference>
<evidence type="ECO:0000256" key="4">
    <source>
        <dbReference type="SAM" id="MobiDB-lite"/>
    </source>
</evidence>
<feature type="domain" description="FLZ-type" evidence="5">
    <location>
        <begin position="275"/>
        <end position="319"/>
    </location>
</feature>
<proteinExistence type="inferred from homology"/>
<comment type="caution">
    <text evidence="6">The sequence shown here is derived from an EMBL/GenBank/DDBJ whole genome shotgun (WGS) entry which is preliminary data.</text>
</comment>
<protein>
    <recommendedName>
        <fullName evidence="5">FLZ-type domain-containing protein</fullName>
    </recommendedName>
</protein>
<organism evidence="6 7">
    <name type="scientific">Riccia fluitans</name>
    <dbReference type="NCBI Taxonomy" id="41844"/>
    <lineage>
        <taxon>Eukaryota</taxon>
        <taxon>Viridiplantae</taxon>
        <taxon>Streptophyta</taxon>
        <taxon>Embryophyta</taxon>
        <taxon>Marchantiophyta</taxon>
        <taxon>Marchantiopsida</taxon>
        <taxon>Marchantiidae</taxon>
        <taxon>Marchantiales</taxon>
        <taxon>Ricciaceae</taxon>
        <taxon>Riccia</taxon>
    </lineage>
</organism>
<gene>
    <name evidence="6" type="ORF">R1flu_021618</name>
</gene>
<dbReference type="InterPro" id="IPR007650">
    <property type="entry name" value="Zf-FLZ_dom"/>
</dbReference>
<dbReference type="PANTHER" id="PTHR47208">
    <property type="entry name" value="OS02G0174800 PROTEIN"/>
    <property type="match status" value="1"/>
</dbReference>
<feature type="compositionally biased region" description="Polar residues" evidence="4">
    <location>
        <begin position="85"/>
        <end position="97"/>
    </location>
</feature>
<comment type="similarity">
    <text evidence="1">Belongs to the FLZ family.</text>
</comment>
<dbReference type="EMBL" id="JBHFFA010000001">
    <property type="protein sequence ID" value="KAL2653490.1"/>
    <property type="molecule type" value="Genomic_DNA"/>
</dbReference>
<feature type="compositionally biased region" description="Basic residues" evidence="4">
    <location>
        <begin position="1"/>
        <end position="10"/>
    </location>
</feature>
<dbReference type="GO" id="GO:0046872">
    <property type="term" value="F:metal ion binding"/>
    <property type="evidence" value="ECO:0007669"/>
    <property type="project" value="UniProtKB-KW"/>
</dbReference>
<evidence type="ECO:0000259" key="5">
    <source>
        <dbReference type="PROSITE" id="PS51795"/>
    </source>
</evidence>
<evidence type="ECO:0000313" key="7">
    <source>
        <dbReference type="Proteomes" id="UP001605036"/>
    </source>
</evidence>
<feature type="compositionally biased region" description="Low complexity" evidence="4">
    <location>
        <begin position="345"/>
        <end position="355"/>
    </location>
</feature>
<dbReference type="PANTHER" id="PTHR47208:SF1">
    <property type="entry name" value="OS02G0174800 PROTEIN"/>
    <property type="match status" value="1"/>
</dbReference>
<feature type="zinc finger region" description="FLZ-type" evidence="3">
    <location>
        <begin position="275"/>
        <end position="319"/>
    </location>
</feature>
<dbReference type="PROSITE" id="PS51795">
    <property type="entry name" value="ZF_FLZ"/>
    <property type="match status" value="1"/>
</dbReference>
<feature type="region of interest" description="Disordered" evidence="4">
    <location>
        <begin position="330"/>
        <end position="355"/>
    </location>
</feature>
<name>A0ABD1ZPX0_9MARC</name>
<evidence type="ECO:0000313" key="6">
    <source>
        <dbReference type="EMBL" id="KAL2653490.1"/>
    </source>
</evidence>